<accession>X1C839</accession>
<dbReference type="EMBL" id="BART01023440">
    <property type="protein sequence ID" value="GAG92568.1"/>
    <property type="molecule type" value="Genomic_DNA"/>
</dbReference>
<comment type="caution">
    <text evidence="1">The sequence shown here is derived from an EMBL/GenBank/DDBJ whole genome shotgun (WGS) entry which is preliminary data.</text>
</comment>
<proteinExistence type="predicted"/>
<gene>
    <name evidence="1" type="ORF">S01H4_42647</name>
</gene>
<reference evidence="1" key="1">
    <citation type="journal article" date="2014" name="Front. Microbiol.">
        <title>High frequency of phylogenetically diverse reductive dehalogenase-homologous genes in deep subseafloor sedimentary metagenomes.</title>
        <authorList>
            <person name="Kawai M."/>
            <person name="Futagami T."/>
            <person name="Toyoda A."/>
            <person name="Takaki Y."/>
            <person name="Nishi S."/>
            <person name="Hori S."/>
            <person name="Arai W."/>
            <person name="Tsubouchi T."/>
            <person name="Morono Y."/>
            <person name="Uchiyama I."/>
            <person name="Ito T."/>
            <person name="Fujiyama A."/>
            <person name="Inagaki F."/>
            <person name="Takami H."/>
        </authorList>
    </citation>
    <scope>NUCLEOTIDE SEQUENCE</scope>
    <source>
        <strain evidence="1">Expedition CK06-06</strain>
    </source>
</reference>
<dbReference type="AlphaFoldDB" id="X1C839"/>
<sequence>HPVKERSLFIWNNFAIPYSSCISGFIESSKRKTYESSSVEERTSKFGNLLINSYWLPDSDGNFHKPNELSLDDLPELFHHDEKLSEQLGMKKDVVAKLAAEAGISPTTISIAQKLEKEPELLREIESRLHALSTRPEFPKKTSKDPMRREEHLTDDLQTAAEKTYEVRERSIRTTRSSIDPVVWLRSLYTNDSDQMVCQICQEEMPFKKLDGEYYFVKVEVLDRNIFPKEHEAQFLALCPLCAAMYKELIKRDKNAMTRLKDDLMTADDLEFPLKLGDRETSLRFV</sequence>
<organism evidence="1">
    <name type="scientific">marine sediment metagenome</name>
    <dbReference type="NCBI Taxonomy" id="412755"/>
    <lineage>
        <taxon>unclassified sequences</taxon>
        <taxon>metagenomes</taxon>
        <taxon>ecological metagenomes</taxon>
    </lineage>
</organism>
<name>X1C839_9ZZZZ</name>
<protein>
    <submittedName>
        <fullName evidence="1">Uncharacterized protein</fullName>
    </submittedName>
</protein>
<feature type="non-terminal residue" evidence="1">
    <location>
        <position position="286"/>
    </location>
</feature>
<feature type="non-terminal residue" evidence="1">
    <location>
        <position position="1"/>
    </location>
</feature>
<evidence type="ECO:0000313" key="1">
    <source>
        <dbReference type="EMBL" id="GAG92568.1"/>
    </source>
</evidence>